<evidence type="ECO:0000313" key="4">
    <source>
        <dbReference type="Proteomes" id="UP000298390"/>
    </source>
</evidence>
<reference evidence="3 4" key="1">
    <citation type="submission" date="2019-01" db="EMBL/GenBank/DDBJ databases">
        <title>Genome sequencing of the rare red list fungi Fomitopsis rosea.</title>
        <authorList>
            <person name="Buettner E."/>
            <person name="Kellner H."/>
        </authorList>
    </citation>
    <scope>NUCLEOTIDE SEQUENCE [LARGE SCALE GENOMIC DNA]</scope>
    <source>
        <strain evidence="3 4">DSM 105464</strain>
    </source>
</reference>
<accession>A0A4Y9Y7S3</accession>
<keyword evidence="2" id="KW-0802">TPR repeat</keyword>
<dbReference type="InterPro" id="IPR011990">
    <property type="entry name" value="TPR-like_helical_dom_sf"/>
</dbReference>
<organism evidence="3 4">
    <name type="scientific">Rhodofomes roseus</name>
    <dbReference type="NCBI Taxonomy" id="34475"/>
    <lineage>
        <taxon>Eukaryota</taxon>
        <taxon>Fungi</taxon>
        <taxon>Dikarya</taxon>
        <taxon>Basidiomycota</taxon>
        <taxon>Agaricomycotina</taxon>
        <taxon>Agaricomycetes</taxon>
        <taxon>Polyporales</taxon>
        <taxon>Rhodofomes</taxon>
    </lineage>
</organism>
<gene>
    <name evidence="3" type="ORF">EVJ58_g6718</name>
</gene>
<comment type="caution">
    <text evidence="3">The sequence shown here is derived from an EMBL/GenBank/DDBJ whole genome shotgun (WGS) entry which is preliminary data.</text>
</comment>
<dbReference type="PANTHER" id="PTHR22904">
    <property type="entry name" value="TPR REPEAT CONTAINING PROTEIN"/>
    <property type="match status" value="1"/>
</dbReference>
<dbReference type="SUPFAM" id="SSF48452">
    <property type="entry name" value="TPR-like"/>
    <property type="match status" value="1"/>
</dbReference>
<keyword evidence="1" id="KW-0677">Repeat</keyword>
<dbReference type="AlphaFoldDB" id="A0A4Y9Y7S3"/>
<dbReference type="PANTHER" id="PTHR22904:SF523">
    <property type="entry name" value="STRESS-INDUCED-PHOSPHOPROTEIN 1"/>
    <property type="match status" value="1"/>
</dbReference>
<proteinExistence type="predicted"/>
<sequence>MSTFNTKEYNGDISNLMHHLSMQDPADVEALFSAATGSKPSEDQLSDFDYKSVPVRRDSFWVMQLTPMGFQGEDTKDYRDEYFPGSKPVFSVIIYDDRTSYLAQEMAPPGMPSSDFLINEEIEQVASGVHDLNVKGVAKATKRAEEEKRLGNEAVGRKDRTAAVKHYSEAFEFYADAFSQKPTATADEEHGIKRSMAICLANRAAAWLMEGEGRDAKKALADAERAAAFDEDYGKAYYRQAKAHQLLDAREKSIDVLTSALKRPSLASDKGLVDTLVDAYGGFPDSVDELRTLCHRLFIDDDGDLRARDIREFVRRADVHVKKVLGPEFSVTAV</sequence>
<dbReference type="Gene3D" id="1.25.40.10">
    <property type="entry name" value="Tetratricopeptide repeat domain"/>
    <property type="match status" value="1"/>
</dbReference>
<evidence type="ECO:0000256" key="2">
    <source>
        <dbReference type="ARBA" id="ARBA00022803"/>
    </source>
</evidence>
<dbReference type="Proteomes" id="UP000298390">
    <property type="component" value="Unassembled WGS sequence"/>
</dbReference>
<dbReference type="STRING" id="34475.A0A4Y9Y7S3"/>
<evidence type="ECO:0000256" key="1">
    <source>
        <dbReference type="ARBA" id="ARBA00022737"/>
    </source>
</evidence>
<protein>
    <submittedName>
        <fullName evidence="3">Uncharacterized protein</fullName>
    </submittedName>
</protein>
<dbReference type="GO" id="GO:0051879">
    <property type="term" value="F:Hsp90 protein binding"/>
    <property type="evidence" value="ECO:0007669"/>
    <property type="project" value="TreeGrafter"/>
</dbReference>
<dbReference type="EMBL" id="SEKV01000391">
    <property type="protein sequence ID" value="TFY57948.1"/>
    <property type="molecule type" value="Genomic_DNA"/>
</dbReference>
<evidence type="ECO:0000313" key="3">
    <source>
        <dbReference type="EMBL" id="TFY57948.1"/>
    </source>
</evidence>
<name>A0A4Y9Y7S3_9APHY</name>